<proteinExistence type="predicted"/>
<dbReference type="AlphaFoldDB" id="A0A1Y1HZN2"/>
<sequence>MPTAPKASYEEPPLGRRDALFVGVAGAALSALVGAAVMLQPVDVAQAYLGGGPYGRQVTRGQDLSGQDFSNLDLTGQDFKTSILRQTTFKNSKLAGASFFDADLAGADFSNTDLRGADFSLCRATQVNFTGAIFEGATVTGNTQFKGSNVTDTDFTDVGLRTDQRKLLCKIASGTNPVTGVDTRESLLCGD</sequence>
<dbReference type="Proteomes" id="UP000054558">
    <property type="component" value="Unassembled WGS sequence"/>
</dbReference>
<dbReference type="InterPro" id="IPR044213">
    <property type="entry name" value="At2g44920-like"/>
</dbReference>
<dbReference type="OMA" id="FQERVDY"/>
<evidence type="ECO:0000313" key="3">
    <source>
        <dbReference type="Proteomes" id="UP000054558"/>
    </source>
</evidence>
<dbReference type="Gene3D" id="2.160.20.80">
    <property type="entry name" value="E3 ubiquitin-protein ligase SopA"/>
    <property type="match status" value="1"/>
</dbReference>
<dbReference type="PANTHER" id="PTHR47200">
    <property type="entry name" value="THYLAKOID LUMENAL 15 KDA PROTEIN 1, CHLOROPLASTIC"/>
    <property type="match status" value="1"/>
</dbReference>
<dbReference type="EMBL" id="DF237088">
    <property type="protein sequence ID" value="GAQ83192.1"/>
    <property type="molecule type" value="Genomic_DNA"/>
</dbReference>
<organism evidence="2 3">
    <name type="scientific">Klebsormidium nitens</name>
    <name type="common">Green alga</name>
    <name type="synonym">Ulothrix nitens</name>
    <dbReference type="NCBI Taxonomy" id="105231"/>
    <lineage>
        <taxon>Eukaryota</taxon>
        <taxon>Viridiplantae</taxon>
        <taxon>Streptophyta</taxon>
        <taxon>Klebsormidiophyceae</taxon>
        <taxon>Klebsormidiales</taxon>
        <taxon>Klebsormidiaceae</taxon>
        <taxon>Klebsormidium</taxon>
    </lineage>
</organism>
<protein>
    <submittedName>
        <fullName evidence="2">Tetratricopeptide repeat like superfamily protein</fullName>
    </submittedName>
</protein>
<gene>
    <name evidence="2" type="ORF">KFL_001390100</name>
</gene>
<dbReference type="STRING" id="105231.A0A1Y1HZN2"/>
<dbReference type="OrthoDB" id="9989223at2759"/>
<dbReference type="Pfam" id="PF13599">
    <property type="entry name" value="Pentapeptide_4"/>
    <property type="match status" value="1"/>
</dbReference>
<dbReference type="SUPFAM" id="SSF141571">
    <property type="entry name" value="Pentapeptide repeat-like"/>
    <property type="match status" value="1"/>
</dbReference>
<evidence type="ECO:0000313" key="2">
    <source>
        <dbReference type="EMBL" id="GAQ83192.1"/>
    </source>
</evidence>
<keyword evidence="1" id="KW-0812">Transmembrane</keyword>
<dbReference type="PROSITE" id="PS51318">
    <property type="entry name" value="TAT"/>
    <property type="match status" value="1"/>
</dbReference>
<keyword evidence="1" id="KW-0472">Membrane</keyword>
<dbReference type="InterPro" id="IPR001646">
    <property type="entry name" value="5peptide_repeat"/>
</dbReference>
<evidence type="ECO:0000256" key="1">
    <source>
        <dbReference type="SAM" id="Phobius"/>
    </source>
</evidence>
<accession>A0A1Y1HZN2</accession>
<keyword evidence="3" id="KW-1185">Reference proteome</keyword>
<dbReference type="InterPro" id="IPR006311">
    <property type="entry name" value="TAT_signal"/>
</dbReference>
<keyword evidence="1" id="KW-1133">Transmembrane helix</keyword>
<reference evidence="2 3" key="1">
    <citation type="journal article" date="2014" name="Nat. Commun.">
        <title>Klebsormidium flaccidum genome reveals primary factors for plant terrestrial adaptation.</title>
        <authorList>
            <person name="Hori K."/>
            <person name="Maruyama F."/>
            <person name="Fujisawa T."/>
            <person name="Togashi T."/>
            <person name="Yamamoto N."/>
            <person name="Seo M."/>
            <person name="Sato S."/>
            <person name="Yamada T."/>
            <person name="Mori H."/>
            <person name="Tajima N."/>
            <person name="Moriyama T."/>
            <person name="Ikeuchi M."/>
            <person name="Watanabe M."/>
            <person name="Wada H."/>
            <person name="Kobayashi K."/>
            <person name="Saito M."/>
            <person name="Masuda T."/>
            <person name="Sasaki-Sekimoto Y."/>
            <person name="Mashiguchi K."/>
            <person name="Awai K."/>
            <person name="Shimojima M."/>
            <person name="Masuda S."/>
            <person name="Iwai M."/>
            <person name="Nobusawa T."/>
            <person name="Narise T."/>
            <person name="Kondo S."/>
            <person name="Saito H."/>
            <person name="Sato R."/>
            <person name="Murakawa M."/>
            <person name="Ihara Y."/>
            <person name="Oshima-Yamada Y."/>
            <person name="Ohtaka K."/>
            <person name="Satoh M."/>
            <person name="Sonobe K."/>
            <person name="Ishii M."/>
            <person name="Ohtani R."/>
            <person name="Kanamori-Sato M."/>
            <person name="Honoki R."/>
            <person name="Miyazaki D."/>
            <person name="Mochizuki H."/>
            <person name="Umetsu J."/>
            <person name="Higashi K."/>
            <person name="Shibata D."/>
            <person name="Kamiya Y."/>
            <person name="Sato N."/>
            <person name="Nakamura Y."/>
            <person name="Tabata S."/>
            <person name="Ida S."/>
            <person name="Kurokawa K."/>
            <person name="Ohta H."/>
        </authorList>
    </citation>
    <scope>NUCLEOTIDE SEQUENCE [LARGE SCALE GENOMIC DNA]</scope>
    <source>
        <strain evidence="2 3">NIES-2285</strain>
    </source>
</reference>
<name>A0A1Y1HZN2_KLENI</name>
<dbReference type="PANTHER" id="PTHR47200:SF2">
    <property type="entry name" value="THYLAKOID LUMENAL 15 KDA PROTEIN 1, CHLOROPLASTIC"/>
    <property type="match status" value="1"/>
</dbReference>
<feature type="transmembrane region" description="Helical" evidence="1">
    <location>
        <begin position="20"/>
        <end position="39"/>
    </location>
</feature>